<dbReference type="EMBL" id="CP042476">
    <property type="protein sequence ID" value="QED36258.1"/>
    <property type="molecule type" value="Genomic_DNA"/>
</dbReference>
<dbReference type="Gene3D" id="3.40.630.30">
    <property type="match status" value="1"/>
</dbReference>
<feature type="domain" description="N-acetyltransferase" evidence="1">
    <location>
        <begin position="15"/>
        <end position="169"/>
    </location>
</feature>
<dbReference type="AlphaFoldDB" id="A0A5B8YGM6"/>
<dbReference type="OrthoDB" id="4228396at2"/>
<dbReference type="InterPro" id="IPR000182">
    <property type="entry name" value="GNAT_dom"/>
</dbReference>
<proteinExistence type="predicted"/>
<evidence type="ECO:0000313" key="2">
    <source>
        <dbReference type="EMBL" id="QED36258.1"/>
    </source>
</evidence>
<gene>
    <name evidence="2" type="ORF">FK178_00270</name>
</gene>
<evidence type="ECO:0000259" key="1">
    <source>
        <dbReference type="PROSITE" id="PS51186"/>
    </source>
</evidence>
<reference evidence="2 3" key="1">
    <citation type="submission" date="2019-08" db="EMBL/GenBank/DDBJ databases">
        <title>Antarcticibacterium arcticum sp. nov., a bacterium isolated from marine sediment of the Canadian Beaufort Sea.</title>
        <authorList>
            <person name="Lee Y.M."/>
            <person name="Baek K."/>
            <person name="Lee D.-H."/>
            <person name="Shin S.C."/>
            <person name="Jin Y.K."/>
            <person name="Park Y."/>
        </authorList>
    </citation>
    <scope>NUCLEOTIDE SEQUENCE [LARGE SCALE GENOMIC DNA]</scope>
    <source>
        <strain evidence="2 3">PAMC 28998</strain>
    </source>
</reference>
<dbReference type="SUPFAM" id="SSF55729">
    <property type="entry name" value="Acyl-CoA N-acyltransferases (Nat)"/>
    <property type="match status" value="1"/>
</dbReference>
<dbReference type="KEGG" id="anp:FK178_00270"/>
<dbReference type="Proteomes" id="UP000321954">
    <property type="component" value="Chromosome"/>
</dbReference>
<keyword evidence="2" id="KW-0808">Transferase</keyword>
<dbReference type="CDD" id="cd04301">
    <property type="entry name" value="NAT_SF"/>
    <property type="match status" value="1"/>
</dbReference>
<accession>A0A5B8YGM6</accession>
<keyword evidence="3" id="KW-1185">Reference proteome</keyword>
<dbReference type="PROSITE" id="PS51186">
    <property type="entry name" value="GNAT"/>
    <property type="match status" value="1"/>
</dbReference>
<organism evidence="2 3">
    <name type="scientific">Antarcticibacterium arcticum</name>
    <dbReference type="NCBI Taxonomy" id="2585771"/>
    <lineage>
        <taxon>Bacteria</taxon>
        <taxon>Pseudomonadati</taxon>
        <taxon>Bacteroidota</taxon>
        <taxon>Flavobacteriia</taxon>
        <taxon>Flavobacteriales</taxon>
        <taxon>Flavobacteriaceae</taxon>
        <taxon>Antarcticibacterium</taxon>
    </lineage>
</organism>
<name>A0A5B8YGM6_9FLAO</name>
<dbReference type="GO" id="GO:0016747">
    <property type="term" value="F:acyltransferase activity, transferring groups other than amino-acyl groups"/>
    <property type="evidence" value="ECO:0007669"/>
    <property type="project" value="InterPro"/>
</dbReference>
<protein>
    <submittedName>
        <fullName evidence="2">GNAT family N-acetyltransferase</fullName>
    </submittedName>
</protein>
<evidence type="ECO:0000313" key="3">
    <source>
        <dbReference type="Proteomes" id="UP000321954"/>
    </source>
</evidence>
<dbReference type="InterPro" id="IPR016181">
    <property type="entry name" value="Acyl_CoA_acyltransferase"/>
</dbReference>
<dbReference type="Pfam" id="PF00583">
    <property type="entry name" value="Acetyltransf_1"/>
    <property type="match status" value="1"/>
</dbReference>
<sequence length="287" mass="33072">MGFFCEKNSDIQFGMEIRNLAKTPIETIVECLIQSFEGYFVQLPSNTDYWEDRFRNARVDLRYSFGMYEKNRLVGFIINGIDNFNGQSTAFNTGTGVLPAYRGNKIVDKLYEFAFPLLREKGVTHCRLEVIEDNSKGIRVYERIGFNITRKLFCYKGKINDSENRLRIEKMASGEIGLNDFGDEELYSWDHTRDAIVAAGKHYDTYIVYKDNQQQAGYFTINPEMGYLARIGKTFSGTYKELIGAVKQIASEVKVNNVCESRTQLRTHLVDAGLVNFINQFEMEMKI</sequence>